<sequence length="176" mass="19413">MTDDKETLGFRANKNKIITRFVYFCLFTIIVVGIRKPIDMEPSAFFSKNRSDIEQQSASIPKSSDVKEHEPVSSPGAFNVLGAFQSAGLAVPEPKDNTISCIKFGCVQLVITEVVSIYEWPDVATAKETLANGIADYQAGSFTIHFSESYNSDGSIKCLPSPSKEAYIKQLDKFIQ</sequence>
<dbReference type="Proteomes" id="UP000076935">
    <property type="component" value="Unassembled WGS sequence"/>
</dbReference>
<evidence type="ECO:0000313" key="2">
    <source>
        <dbReference type="EMBL" id="OAH60111.1"/>
    </source>
</evidence>
<keyword evidence="3" id="KW-1185">Reference proteome</keyword>
<feature type="transmembrane region" description="Helical" evidence="1">
    <location>
        <begin position="21"/>
        <end position="38"/>
    </location>
</feature>
<dbReference type="EMBL" id="LQWY01000053">
    <property type="protein sequence ID" value="OAH60111.1"/>
    <property type="molecule type" value="Genomic_DNA"/>
</dbReference>
<comment type="caution">
    <text evidence="2">The sequence shown here is derived from an EMBL/GenBank/DDBJ whole genome shotgun (WGS) entry which is preliminary data.</text>
</comment>
<reference evidence="2 3" key="1">
    <citation type="submission" date="2016-01" db="EMBL/GenBank/DDBJ databases">
        <title>Investigation of taxonomic status of Bacillus aminovorans.</title>
        <authorList>
            <person name="Verma A."/>
            <person name="Pal Y."/>
            <person name="Krishnamurthi S."/>
        </authorList>
    </citation>
    <scope>NUCLEOTIDE SEQUENCE [LARGE SCALE GENOMIC DNA]</scope>
    <source>
        <strain evidence="2 3">DSM 1314</strain>
    </source>
</reference>
<name>A0A177L5T4_9BACI</name>
<dbReference type="RefSeq" id="WP_063966382.1">
    <property type="nucleotide sequence ID" value="NZ_JBCNAN010000022.1"/>
</dbReference>
<keyword evidence="1" id="KW-0472">Membrane</keyword>
<evidence type="ECO:0000313" key="3">
    <source>
        <dbReference type="Proteomes" id="UP000076935"/>
    </source>
</evidence>
<keyword evidence="1" id="KW-1133">Transmembrane helix</keyword>
<proteinExistence type="predicted"/>
<gene>
    <name evidence="2" type="ORF">AWH49_18070</name>
</gene>
<accession>A0A177L5T4</accession>
<protein>
    <submittedName>
        <fullName evidence="2">Uncharacterized protein</fullName>
    </submittedName>
</protein>
<dbReference type="AlphaFoldDB" id="A0A177L5T4"/>
<evidence type="ECO:0000256" key="1">
    <source>
        <dbReference type="SAM" id="Phobius"/>
    </source>
</evidence>
<organism evidence="2 3">
    <name type="scientific">Domibacillus aminovorans</name>
    <dbReference type="NCBI Taxonomy" id="29332"/>
    <lineage>
        <taxon>Bacteria</taxon>
        <taxon>Bacillati</taxon>
        <taxon>Bacillota</taxon>
        <taxon>Bacilli</taxon>
        <taxon>Bacillales</taxon>
        <taxon>Bacillaceae</taxon>
        <taxon>Domibacillus</taxon>
    </lineage>
</organism>
<keyword evidence="1" id="KW-0812">Transmembrane</keyword>